<comment type="caution">
    <text evidence="2">The sequence shown here is derived from an EMBL/GenBank/DDBJ whole genome shotgun (WGS) entry which is preliminary data.</text>
</comment>
<evidence type="ECO:0000313" key="2">
    <source>
        <dbReference type="EMBL" id="TGJ62979.1"/>
    </source>
</evidence>
<dbReference type="AlphaFoldDB" id="A0A7C8KA05"/>
<evidence type="ECO:0000256" key="1">
    <source>
        <dbReference type="SAM" id="MobiDB-lite"/>
    </source>
</evidence>
<feature type="compositionally biased region" description="Acidic residues" evidence="1">
    <location>
        <begin position="44"/>
        <end position="72"/>
    </location>
</feature>
<proteinExistence type="predicted"/>
<dbReference type="EMBL" id="SOZJ01000008">
    <property type="protein sequence ID" value="TGJ62979.1"/>
    <property type="molecule type" value="Genomic_DNA"/>
</dbReference>
<feature type="compositionally biased region" description="Pro residues" evidence="1">
    <location>
        <begin position="77"/>
        <end position="101"/>
    </location>
</feature>
<accession>A0A7C8KA05</accession>
<protein>
    <submittedName>
        <fullName evidence="2">Uncharacterized protein</fullName>
    </submittedName>
</protein>
<reference evidence="2 3" key="1">
    <citation type="submission" date="2019-03" db="EMBL/GenBank/DDBJ databases">
        <title>Nematode-trapping fungi genome.</title>
        <authorList>
            <person name="Vidal-Diez De Ulzurrun G."/>
        </authorList>
    </citation>
    <scope>NUCLEOTIDE SEQUENCE [LARGE SCALE GENOMIC DNA]</scope>
    <source>
        <strain evidence="2 3">TWF154</strain>
    </source>
</reference>
<gene>
    <name evidence="2" type="ORF">EYR41_010929</name>
</gene>
<evidence type="ECO:0000313" key="3">
    <source>
        <dbReference type="Proteomes" id="UP000297595"/>
    </source>
</evidence>
<dbReference type="Proteomes" id="UP000297595">
    <property type="component" value="Unassembled WGS sequence"/>
</dbReference>
<sequence length="101" mass="11307">MPPKGFKNGEVFYFRPCPCIRLRYPHTEESLARLAENSHSGSETEVEEEPEVTESEVTESEVTESEPTESEIETPGRPRPPPTQPRPNPNPPDTPPNTPNP</sequence>
<name>A0A7C8KA05_ORBOL</name>
<feature type="region of interest" description="Disordered" evidence="1">
    <location>
        <begin position="33"/>
        <end position="101"/>
    </location>
</feature>
<organism evidence="2 3">
    <name type="scientific">Orbilia oligospora</name>
    <name type="common">Nematode-trapping fungus</name>
    <name type="synonym">Arthrobotrys oligospora</name>
    <dbReference type="NCBI Taxonomy" id="2813651"/>
    <lineage>
        <taxon>Eukaryota</taxon>
        <taxon>Fungi</taxon>
        <taxon>Dikarya</taxon>
        <taxon>Ascomycota</taxon>
        <taxon>Pezizomycotina</taxon>
        <taxon>Orbiliomycetes</taxon>
        <taxon>Orbiliales</taxon>
        <taxon>Orbiliaceae</taxon>
        <taxon>Orbilia</taxon>
    </lineage>
</organism>